<evidence type="ECO:0000313" key="2">
    <source>
        <dbReference type="WBParaSite" id="nRc.2.0.1.t20286-RA"/>
    </source>
</evidence>
<sequence>MTVVVACAHMALSCARGYTRLCISLPRIQKDKLNSLRFVSTYENALYICLFRRNGTDRQHVQPENPLSVGKFVAQVFSGSDLPLIFESVPESLFKTRIFLNPDAQVAVIKEMSRRDVAYVRNNDTFGIEENLGDWTTLLVNDAAPSIRYLQLKNALCEEKDYRISWIDRLGKDHDTVVQRLPSTPQEWTPDVKMQVISLIYDEPIISMTIEWTLTDEANSITDDFEQLTAVEPTVELLKCETVFMEPIPPPTINVPKKTIYFHAAYVEHVCIVALRLRTVAYDKRRQCKAMLQTSNEKSLNVTLRPFRFRCDKIPNYKCSEFDYVDACRASCDVQLTARAEYRPITGPNTLISKTNSRPVVRVDWRPTNLPHRMKVVESLIRLVSMEAMLNNYPLVQTKTTVLVLNNATTYDVTPFSNSLESIVGVQACVFYELCDKDPKWFLAPMHAIYAARLIDQLPPPEKFFVTTKKPIRRVTKIVVTEVEETEEPAISSSEIFTTPIGSLDTISVNSTLPLDTKKKT</sequence>
<accession>A0A915J1E7</accession>
<keyword evidence="1" id="KW-1185">Reference proteome</keyword>
<name>A0A915J1E7_ROMCU</name>
<organism evidence="1 2">
    <name type="scientific">Romanomermis culicivorax</name>
    <name type="common">Nematode worm</name>
    <dbReference type="NCBI Taxonomy" id="13658"/>
    <lineage>
        <taxon>Eukaryota</taxon>
        <taxon>Metazoa</taxon>
        <taxon>Ecdysozoa</taxon>
        <taxon>Nematoda</taxon>
        <taxon>Enoplea</taxon>
        <taxon>Dorylaimia</taxon>
        <taxon>Mermithida</taxon>
        <taxon>Mermithoidea</taxon>
        <taxon>Mermithidae</taxon>
        <taxon>Romanomermis</taxon>
    </lineage>
</organism>
<dbReference type="AlphaFoldDB" id="A0A915J1E7"/>
<protein>
    <submittedName>
        <fullName evidence="2">Uncharacterized protein</fullName>
    </submittedName>
</protein>
<proteinExistence type="predicted"/>
<evidence type="ECO:0000313" key="1">
    <source>
        <dbReference type="Proteomes" id="UP000887565"/>
    </source>
</evidence>
<dbReference type="WBParaSite" id="nRc.2.0.1.t20286-RA">
    <property type="protein sequence ID" value="nRc.2.0.1.t20286-RA"/>
    <property type="gene ID" value="nRc.2.0.1.g20286"/>
</dbReference>
<reference evidence="2" key="1">
    <citation type="submission" date="2022-11" db="UniProtKB">
        <authorList>
            <consortium name="WormBaseParasite"/>
        </authorList>
    </citation>
    <scope>IDENTIFICATION</scope>
</reference>
<dbReference type="Proteomes" id="UP000887565">
    <property type="component" value="Unplaced"/>
</dbReference>